<dbReference type="GO" id="GO:0000156">
    <property type="term" value="F:phosphorelay response regulator activity"/>
    <property type="evidence" value="ECO:0007669"/>
    <property type="project" value="TreeGrafter"/>
</dbReference>
<dbReference type="InterPro" id="IPR011006">
    <property type="entry name" value="CheY-like_superfamily"/>
</dbReference>
<reference evidence="12" key="1">
    <citation type="submission" date="2021-10" db="EMBL/GenBank/DDBJ databases">
        <title>Anaerobic single-cell dispensing facilitates the cultivation of human gut bacteria.</title>
        <authorList>
            <person name="Afrizal A."/>
        </authorList>
    </citation>
    <scope>NUCLEOTIDE SEQUENCE</scope>
    <source>
        <strain evidence="12">CLA-AA-H215</strain>
    </source>
</reference>
<dbReference type="InterPro" id="IPR001867">
    <property type="entry name" value="OmpR/PhoB-type_DNA-bd"/>
</dbReference>
<dbReference type="GO" id="GO:0005829">
    <property type="term" value="C:cytosol"/>
    <property type="evidence" value="ECO:0007669"/>
    <property type="project" value="TreeGrafter"/>
</dbReference>
<evidence type="ECO:0000313" key="12">
    <source>
        <dbReference type="EMBL" id="MCC2229469.1"/>
    </source>
</evidence>
<dbReference type="Gene3D" id="3.40.50.2300">
    <property type="match status" value="1"/>
</dbReference>
<feature type="DNA-binding region" description="OmpR/PhoB-type" evidence="9">
    <location>
        <begin position="127"/>
        <end position="223"/>
    </location>
</feature>
<keyword evidence="4" id="KW-0805">Transcription regulation</keyword>
<dbReference type="RefSeq" id="WP_308452306.1">
    <property type="nucleotide sequence ID" value="NZ_JAJEQR010000001.1"/>
</dbReference>
<dbReference type="InterPro" id="IPR001789">
    <property type="entry name" value="Sig_transdc_resp-reg_receiver"/>
</dbReference>
<evidence type="ECO:0000256" key="5">
    <source>
        <dbReference type="ARBA" id="ARBA00023125"/>
    </source>
</evidence>
<dbReference type="PROSITE" id="PS50110">
    <property type="entry name" value="RESPONSE_REGULATORY"/>
    <property type="match status" value="1"/>
</dbReference>
<evidence type="ECO:0000256" key="4">
    <source>
        <dbReference type="ARBA" id="ARBA00023015"/>
    </source>
</evidence>
<protein>
    <recommendedName>
        <fullName evidence="1">Stage 0 sporulation protein A homolog</fullName>
    </recommendedName>
</protein>
<evidence type="ECO:0000256" key="7">
    <source>
        <dbReference type="ARBA" id="ARBA00024867"/>
    </source>
</evidence>
<dbReference type="EMBL" id="JAJEQR010000001">
    <property type="protein sequence ID" value="MCC2229469.1"/>
    <property type="molecule type" value="Genomic_DNA"/>
</dbReference>
<feature type="domain" description="Response regulatory" evidence="10">
    <location>
        <begin position="1"/>
        <end position="118"/>
    </location>
</feature>
<dbReference type="PANTHER" id="PTHR48111">
    <property type="entry name" value="REGULATOR OF RPOS"/>
    <property type="match status" value="1"/>
</dbReference>
<sequence>MIYCVEDDESIRELEVYTLQTMGMDAEGFSDGASFFESLKHGPLPDLVLLDIMLPDMDGLTVLKHLRNHAETSALPVIMATAKGTEFDKVRGLDGGADDYISKPFGMMEMVSRVKAVLRRAGKNKKETVMCSGSITMDVERRMVYVNDKEVILTLKEFNVLKYMLENKGIVLTRDQLLTHIWGYDFDGETRTVDVHIRTLRSKLGNGGAEIETVRGMGYRIGGRE</sequence>
<dbReference type="GO" id="GO:0006355">
    <property type="term" value="P:regulation of DNA-templated transcription"/>
    <property type="evidence" value="ECO:0007669"/>
    <property type="project" value="InterPro"/>
</dbReference>
<dbReference type="InterPro" id="IPR036388">
    <property type="entry name" value="WH-like_DNA-bd_sf"/>
</dbReference>
<dbReference type="SMART" id="SM00862">
    <property type="entry name" value="Trans_reg_C"/>
    <property type="match status" value="1"/>
</dbReference>
<keyword evidence="3" id="KW-0902">Two-component regulatory system</keyword>
<dbReference type="Pfam" id="PF00486">
    <property type="entry name" value="Trans_reg_C"/>
    <property type="match status" value="1"/>
</dbReference>
<comment type="function">
    <text evidence="7">May play the central regulatory role in sporulation. It may be an element of the effector pathway responsible for the activation of sporulation genes in response to nutritional stress. Spo0A may act in concert with spo0H (a sigma factor) to control the expression of some genes that are critical to the sporulation process.</text>
</comment>
<keyword evidence="13" id="KW-1185">Reference proteome</keyword>
<evidence type="ECO:0000256" key="9">
    <source>
        <dbReference type="PROSITE-ProRule" id="PRU01091"/>
    </source>
</evidence>
<dbReference type="GO" id="GO:0000976">
    <property type="term" value="F:transcription cis-regulatory region binding"/>
    <property type="evidence" value="ECO:0007669"/>
    <property type="project" value="TreeGrafter"/>
</dbReference>
<dbReference type="CDD" id="cd00383">
    <property type="entry name" value="trans_reg_C"/>
    <property type="match status" value="1"/>
</dbReference>
<evidence type="ECO:0000259" key="11">
    <source>
        <dbReference type="PROSITE" id="PS51755"/>
    </source>
</evidence>
<dbReference type="Gene3D" id="6.10.250.690">
    <property type="match status" value="1"/>
</dbReference>
<accession>A0AAE3E7B9</accession>
<feature type="modified residue" description="4-aspartylphosphate" evidence="8">
    <location>
        <position position="51"/>
    </location>
</feature>
<keyword evidence="5 9" id="KW-0238">DNA-binding</keyword>
<dbReference type="PANTHER" id="PTHR48111:SF21">
    <property type="entry name" value="DNA-BINDING DUAL MASTER TRANSCRIPTIONAL REGULATOR RPAA"/>
    <property type="match status" value="1"/>
</dbReference>
<organism evidence="12 13">
    <name type="scientific">Hominifimenecus microfluidus</name>
    <dbReference type="NCBI Taxonomy" id="2885348"/>
    <lineage>
        <taxon>Bacteria</taxon>
        <taxon>Bacillati</taxon>
        <taxon>Bacillota</taxon>
        <taxon>Clostridia</taxon>
        <taxon>Lachnospirales</taxon>
        <taxon>Lachnospiraceae</taxon>
        <taxon>Hominifimenecus</taxon>
    </lineage>
</organism>
<evidence type="ECO:0000259" key="10">
    <source>
        <dbReference type="PROSITE" id="PS50110"/>
    </source>
</evidence>
<evidence type="ECO:0000313" key="13">
    <source>
        <dbReference type="Proteomes" id="UP001198182"/>
    </source>
</evidence>
<dbReference type="Pfam" id="PF00072">
    <property type="entry name" value="Response_reg"/>
    <property type="match status" value="1"/>
</dbReference>
<proteinExistence type="predicted"/>
<dbReference type="SUPFAM" id="SSF46894">
    <property type="entry name" value="C-terminal effector domain of the bipartite response regulators"/>
    <property type="match status" value="1"/>
</dbReference>
<keyword evidence="6" id="KW-0804">Transcription</keyword>
<name>A0AAE3E7B9_9FIRM</name>
<dbReference type="PROSITE" id="PS51755">
    <property type="entry name" value="OMPR_PHOB"/>
    <property type="match status" value="1"/>
</dbReference>
<dbReference type="Gene3D" id="1.10.10.10">
    <property type="entry name" value="Winged helix-like DNA-binding domain superfamily/Winged helix DNA-binding domain"/>
    <property type="match status" value="1"/>
</dbReference>
<evidence type="ECO:0000256" key="6">
    <source>
        <dbReference type="ARBA" id="ARBA00023163"/>
    </source>
</evidence>
<gene>
    <name evidence="12" type="ORF">LKD81_00450</name>
</gene>
<keyword evidence="2 8" id="KW-0597">Phosphoprotein</keyword>
<evidence type="ECO:0000256" key="3">
    <source>
        <dbReference type="ARBA" id="ARBA00023012"/>
    </source>
</evidence>
<dbReference type="Proteomes" id="UP001198182">
    <property type="component" value="Unassembled WGS sequence"/>
</dbReference>
<feature type="domain" description="OmpR/PhoB-type" evidence="11">
    <location>
        <begin position="127"/>
        <end position="223"/>
    </location>
</feature>
<dbReference type="SMART" id="SM00448">
    <property type="entry name" value="REC"/>
    <property type="match status" value="1"/>
</dbReference>
<dbReference type="GO" id="GO:0032993">
    <property type="term" value="C:protein-DNA complex"/>
    <property type="evidence" value="ECO:0007669"/>
    <property type="project" value="TreeGrafter"/>
</dbReference>
<evidence type="ECO:0000256" key="8">
    <source>
        <dbReference type="PROSITE-ProRule" id="PRU00169"/>
    </source>
</evidence>
<evidence type="ECO:0000256" key="1">
    <source>
        <dbReference type="ARBA" id="ARBA00018672"/>
    </source>
</evidence>
<comment type="caution">
    <text evidence="12">The sequence shown here is derived from an EMBL/GenBank/DDBJ whole genome shotgun (WGS) entry which is preliminary data.</text>
</comment>
<evidence type="ECO:0000256" key="2">
    <source>
        <dbReference type="ARBA" id="ARBA00022553"/>
    </source>
</evidence>
<dbReference type="InterPro" id="IPR039420">
    <property type="entry name" value="WalR-like"/>
</dbReference>
<dbReference type="InterPro" id="IPR016032">
    <property type="entry name" value="Sig_transdc_resp-reg_C-effctor"/>
</dbReference>
<dbReference type="AlphaFoldDB" id="A0AAE3E7B9"/>
<dbReference type="SUPFAM" id="SSF52172">
    <property type="entry name" value="CheY-like"/>
    <property type="match status" value="1"/>
</dbReference>